<dbReference type="RefSeq" id="WP_120810798.1">
    <property type="nucleotide sequence ID" value="NZ_RBID01000015.1"/>
</dbReference>
<organism evidence="1 2">
    <name type="scientific">Vogesella indigofera</name>
    <name type="common">Pseudomonas indigofera</name>
    <dbReference type="NCBI Taxonomy" id="45465"/>
    <lineage>
        <taxon>Bacteria</taxon>
        <taxon>Pseudomonadati</taxon>
        <taxon>Pseudomonadota</taxon>
        <taxon>Betaproteobacteria</taxon>
        <taxon>Neisseriales</taxon>
        <taxon>Chromobacteriaceae</taxon>
        <taxon>Vogesella</taxon>
    </lineage>
</organism>
<evidence type="ECO:0000313" key="2">
    <source>
        <dbReference type="Proteomes" id="UP000279384"/>
    </source>
</evidence>
<proteinExistence type="predicted"/>
<dbReference type="AlphaFoldDB" id="A0A495BAD8"/>
<gene>
    <name evidence="1" type="ORF">C8E02_2237</name>
</gene>
<dbReference type="EMBL" id="RBID01000015">
    <property type="protein sequence ID" value="RKQ57932.1"/>
    <property type="molecule type" value="Genomic_DNA"/>
</dbReference>
<protein>
    <submittedName>
        <fullName evidence="1">Uncharacterized protein</fullName>
    </submittedName>
</protein>
<sequence>MKYKHINAMLHNFGHFFISSMNYVDDEYIIDVLTELAFQVPGHELEINFSTGHISPSGEYPVRLYKSIGYWKEWLPKHMEHHRINPSALSEVHLRFRLVRDGREVIVATSDDRGKNHKVFVHG</sequence>
<dbReference type="Proteomes" id="UP000279384">
    <property type="component" value="Unassembled WGS sequence"/>
</dbReference>
<comment type="caution">
    <text evidence="1">The sequence shown here is derived from an EMBL/GenBank/DDBJ whole genome shotgun (WGS) entry which is preliminary data.</text>
</comment>
<name>A0A495BAD8_VOGIN</name>
<evidence type="ECO:0000313" key="1">
    <source>
        <dbReference type="EMBL" id="RKQ57932.1"/>
    </source>
</evidence>
<reference evidence="1 2" key="1">
    <citation type="submission" date="2018-10" db="EMBL/GenBank/DDBJ databases">
        <title>Genomic Encyclopedia of Type Strains, Phase IV (KMG-IV): sequencing the most valuable type-strain genomes for metagenomic binning, comparative biology and taxonomic classification.</title>
        <authorList>
            <person name="Goeker M."/>
        </authorList>
    </citation>
    <scope>NUCLEOTIDE SEQUENCE [LARGE SCALE GENOMIC DNA]</scope>
    <source>
        <strain evidence="1 2">DSM 3303</strain>
    </source>
</reference>
<accession>A0A495BAD8</accession>